<proteinExistence type="predicted"/>
<dbReference type="SUPFAM" id="SSF69593">
    <property type="entry name" value="Glycerol-3-phosphate (1)-acyltransferase"/>
    <property type="match status" value="1"/>
</dbReference>
<keyword evidence="3" id="KW-0472">Membrane</keyword>
<keyword evidence="3" id="KW-1133">Transmembrane helix</keyword>
<dbReference type="InterPro" id="IPR006385">
    <property type="entry name" value="HAD_hydro_SerB1"/>
</dbReference>
<keyword evidence="3" id="KW-0812">Transmembrane</keyword>
<sequence length="486" mass="56003">MLRLLGKSGVQKILGIFLRLLFIGGHIVLLPWLLLTERFVVREDRPRMWRIAAHGLNQTIFKIMGLRIHQSGKIPSPTEHVRLYISNHPTMIDGFLFFSFLGPELIPLTAPAELQKFPFNIWFLKMDVVDVARDAYDAVHCTRTNEQRVALEKLIQYATKEKKSLLIFPEGHVEWGGEVHYIHTGAARVAISANIPIVPLALTNMDHIFPGGLRFRPGPIYINVSSEMKLPTLSKKTHYRHAVKMYSQEIADRLYGMLPHRAIPTDLYDKNPERIGVFVDIDRTLYKYYSQQTFLKYLQCHGKVSSLVTWQIIGHLFLEKIGLLPHETLMKRAYQFTAGWKEAELAKIAEPFFQTEIIKDLVHNLMVVMKDHSERGHQIFLISEVIPPLARQFQKFFKARDIAVTSLEKKNGLYTGLVNRLCFGEEKAVQVKRLAKKYTIDLEKSYAYGDSPSDIPMLKSVKYKIAVRPKPALKHEALLHNWHILH</sequence>
<comment type="caution">
    <text evidence="5">The sequence shown here is derived from an EMBL/GenBank/DDBJ whole genome shotgun (WGS) entry which is preliminary data.</text>
</comment>
<keyword evidence="2" id="KW-0012">Acyltransferase</keyword>
<accession>A0A1F6N0W7</accession>
<dbReference type="Gene3D" id="1.20.1440.100">
    <property type="entry name" value="SG protein - dephosphorylation function"/>
    <property type="match status" value="1"/>
</dbReference>
<dbReference type="NCBIfam" id="TIGR01488">
    <property type="entry name" value="HAD-SF-IB"/>
    <property type="match status" value="1"/>
</dbReference>
<dbReference type="AlphaFoldDB" id="A0A1F6N0W7"/>
<dbReference type="EMBL" id="MFQH01000024">
    <property type="protein sequence ID" value="OGH77418.1"/>
    <property type="molecule type" value="Genomic_DNA"/>
</dbReference>
<organism evidence="5 6">
    <name type="scientific">Candidatus Magasanikbacteria bacterium RIFCSPLOWO2_01_FULL_40_15</name>
    <dbReference type="NCBI Taxonomy" id="1798686"/>
    <lineage>
        <taxon>Bacteria</taxon>
        <taxon>Candidatus Magasanikiibacteriota</taxon>
    </lineage>
</organism>
<feature type="domain" description="Phospholipid/glycerol acyltransferase" evidence="4">
    <location>
        <begin position="82"/>
        <end position="205"/>
    </location>
</feature>
<evidence type="ECO:0000313" key="6">
    <source>
        <dbReference type="Proteomes" id="UP000177040"/>
    </source>
</evidence>
<name>A0A1F6N0W7_9BACT</name>
<protein>
    <recommendedName>
        <fullName evidence="4">Phospholipid/glycerol acyltransferase domain-containing protein</fullName>
    </recommendedName>
</protein>
<dbReference type="NCBIfam" id="TIGR01490">
    <property type="entry name" value="HAD-SF-IB-hyp1"/>
    <property type="match status" value="1"/>
</dbReference>
<reference evidence="5 6" key="1">
    <citation type="journal article" date="2016" name="Nat. Commun.">
        <title>Thousands of microbial genomes shed light on interconnected biogeochemical processes in an aquifer system.</title>
        <authorList>
            <person name="Anantharaman K."/>
            <person name="Brown C.T."/>
            <person name="Hug L.A."/>
            <person name="Sharon I."/>
            <person name="Castelle C.J."/>
            <person name="Probst A.J."/>
            <person name="Thomas B.C."/>
            <person name="Singh A."/>
            <person name="Wilkins M.J."/>
            <person name="Karaoz U."/>
            <person name="Brodie E.L."/>
            <person name="Williams K.H."/>
            <person name="Hubbard S.S."/>
            <person name="Banfield J.F."/>
        </authorList>
    </citation>
    <scope>NUCLEOTIDE SEQUENCE [LARGE SCALE GENOMIC DNA]</scope>
</reference>
<dbReference type="InterPro" id="IPR036412">
    <property type="entry name" value="HAD-like_sf"/>
</dbReference>
<dbReference type="Gene3D" id="3.40.50.1000">
    <property type="entry name" value="HAD superfamily/HAD-like"/>
    <property type="match status" value="1"/>
</dbReference>
<evidence type="ECO:0000259" key="4">
    <source>
        <dbReference type="SMART" id="SM00563"/>
    </source>
</evidence>
<dbReference type="PANTHER" id="PTHR10434">
    <property type="entry name" value="1-ACYL-SN-GLYCEROL-3-PHOSPHATE ACYLTRANSFERASE"/>
    <property type="match status" value="1"/>
</dbReference>
<gene>
    <name evidence="5" type="ORF">A2983_01810</name>
</gene>
<dbReference type="GO" id="GO:0003841">
    <property type="term" value="F:1-acylglycerol-3-phosphate O-acyltransferase activity"/>
    <property type="evidence" value="ECO:0007669"/>
    <property type="project" value="TreeGrafter"/>
</dbReference>
<dbReference type="Pfam" id="PF01553">
    <property type="entry name" value="Acyltransferase"/>
    <property type="match status" value="1"/>
</dbReference>
<dbReference type="InterPro" id="IPR002123">
    <property type="entry name" value="Plipid/glycerol_acylTrfase"/>
</dbReference>
<dbReference type="SMART" id="SM00563">
    <property type="entry name" value="PlsC"/>
    <property type="match status" value="1"/>
</dbReference>
<evidence type="ECO:0000256" key="1">
    <source>
        <dbReference type="ARBA" id="ARBA00022679"/>
    </source>
</evidence>
<keyword evidence="1" id="KW-0808">Transferase</keyword>
<dbReference type="Proteomes" id="UP000177040">
    <property type="component" value="Unassembled WGS sequence"/>
</dbReference>
<dbReference type="CDD" id="cd07989">
    <property type="entry name" value="LPLAT_AGPAT-like"/>
    <property type="match status" value="1"/>
</dbReference>
<dbReference type="GO" id="GO:0006654">
    <property type="term" value="P:phosphatidic acid biosynthetic process"/>
    <property type="evidence" value="ECO:0007669"/>
    <property type="project" value="TreeGrafter"/>
</dbReference>
<dbReference type="Pfam" id="PF12710">
    <property type="entry name" value="HAD"/>
    <property type="match status" value="1"/>
</dbReference>
<evidence type="ECO:0000313" key="5">
    <source>
        <dbReference type="EMBL" id="OGH77418.1"/>
    </source>
</evidence>
<evidence type="ECO:0000256" key="3">
    <source>
        <dbReference type="SAM" id="Phobius"/>
    </source>
</evidence>
<dbReference type="PANTHER" id="PTHR10434:SF11">
    <property type="entry name" value="1-ACYL-SN-GLYCEROL-3-PHOSPHATE ACYLTRANSFERASE"/>
    <property type="match status" value="1"/>
</dbReference>
<feature type="transmembrane region" description="Helical" evidence="3">
    <location>
        <begin position="12"/>
        <end position="35"/>
    </location>
</feature>
<dbReference type="SUPFAM" id="SSF56784">
    <property type="entry name" value="HAD-like"/>
    <property type="match status" value="1"/>
</dbReference>
<dbReference type="InterPro" id="IPR023214">
    <property type="entry name" value="HAD_sf"/>
</dbReference>
<evidence type="ECO:0000256" key="2">
    <source>
        <dbReference type="ARBA" id="ARBA00023315"/>
    </source>
</evidence>